<evidence type="ECO:0000313" key="2">
    <source>
        <dbReference type="Proteomes" id="UP001050808"/>
    </source>
</evidence>
<dbReference type="Proteomes" id="UP001050808">
    <property type="component" value="Unassembled WGS sequence"/>
</dbReference>
<dbReference type="EMBL" id="BNDY01000017">
    <property type="protein sequence ID" value="GHI40646.1"/>
    <property type="molecule type" value="Genomic_DNA"/>
</dbReference>
<dbReference type="RefSeq" id="WP_226599376.1">
    <property type="nucleotide sequence ID" value="NZ_BNDY01000017.1"/>
</dbReference>
<proteinExistence type="predicted"/>
<reference evidence="1" key="1">
    <citation type="submission" date="2024-05" db="EMBL/GenBank/DDBJ databases">
        <title>Whole genome shotgun sequence of Streptomyces violascens NBRC 12920.</title>
        <authorList>
            <person name="Komaki H."/>
            <person name="Tamura T."/>
        </authorList>
    </citation>
    <scope>NUCLEOTIDE SEQUENCE</scope>
    <source>
        <strain evidence="1">NBRC 12920</strain>
    </source>
</reference>
<keyword evidence="2" id="KW-1185">Reference proteome</keyword>
<organism evidence="1 2">
    <name type="scientific">Streptomyces violascens</name>
    <dbReference type="NCBI Taxonomy" id="67381"/>
    <lineage>
        <taxon>Bacteria</taxon>
        <taxon>Bacillati</taxon>
        <taxon>Actinomycetota</taxon>
        <taxon>Actinomycetes</taxon>
        <taxon>Kitasatosporales</taxon>
        <taxon>Streptomycetaceae</taxon>
        <taxon>Streptomyces</taxon>
    </lineage>
</organism>
<accession>A0ABQ3QTP9</accession>
<comment type="caution">
    <text evidence="1">The sequence shown here is derived from an EMBL/GenBank/DDBJ whole genome shotgun (WGS) entry which is preliminary data.</text>
</comment>
<evidence type="ECO:0000313" key="1">
    <source>
        <dbReference type="EMBL" id="GHI40646.1"/>
    </source>
</evidence>
<protein>
    <submittedName>
        <fullName evidence="1">Uncharacterized protein</fullName>
    </submittedName>
</protein>
<name>A0ABQ3QTP9_9ACTN</name>
<sequence length="56" mass="6022">MDTPLEEPVYDEQSLFMPPEARPDVVSETGVRAWQVAEALLAFEEGDDAAGAGGQQ</sequence>
<gene>
    <name evidence="1" type="ORF">Sviol_50540</name>
</gene>